<dbReference type="GeneID" id="110428905"/>
<feature type="region of interest" description="Disordered" evidence="1">
    <location>
        <begin position="78"/>
        <end position="451"/>
    </location>
</feature>
<feature type="compositionally biased region" description="Low complexity" evidence="1">
    <location>
        <begin position="138"/>
        <end position="156"/>
    </location>
</feature>
<evidence type="ECO:0000256" key="1">
    <source>
        <dbReference type="SAM" id="MobiDB-lite"/>
    </source>
</evidence>
<proteinExistence type="predicted"/>
<protein>
    <submittedName>
        <fullName evidence="3">Collagen alpha-1(I) chain-like</fullName>
    </submittedName>
</protein>
<name>A0A6J1BLS4_9ROSI</name>
<feature type="region of interest" description="Disordered" evidence="1">
    <location>
        <begin position="1"/>
        <end position="45"/>
    </location>
</feature>
<sequence>MSVAIRCPPTRSHTRAAPSTPAGVAQPGPPVLAAATAARDRSAGRHRVAVAAVPRQGPELLDRAGRGRGVGVPEVAGARQQPSGACGGHGELVRGAGAADHQGARPDGGQRHDPGAVLRGGDEHPSVAGQADRGGEHAVAVGPVQGGAPAAAGVEVPEAHRSRHLVDDGRRGRAGHDVGDPGDPSRPAVEDPDAGAGVQVPHAQRAVAARRDRSAPVGSDPDRGERARMADQHVAAEAGAHVPDTGREVVEPARGGHGGAPRGVDGDVLHRPDVPSQRREPPPGHEVPDPHTTVALADEQDLLVGSEGRDRRVRAGREHPLAPPPGPRDPDRAGVVGDHRRAARRGAERRDQGDPRPAATAAHDAEPPRLQIPPADPPVVVRTHRPAPVGARDDPDHPGRVPASQAPDGLTSRQRVHVDPARRAPEEEPPAVGGDGEPGATQRSEGVVGGQ</sequence>
<feature type="compositionally biased region" description="Basic and acidic residues" evidence="1">
    <location>
        <begin position="157"/>
        <end position="179"/>
    </location>
</feature>
<feature type="compositionally biased region" description="Basic and acidic residues" evidence="1">
    <location>
        <begin position="102"/>
        <end position="125"/>
    </location>
</feature>
<dbReference type="AlphaFoldDB" id="A0A6J1BLS4"/>
<organism evidence="2 3">
    <name type="scientific">Herrania umbratica</name>
    <dbReference type="NCBI Taxonomy" id="108875"/>
    <lineage>
        <taxon>Eukaryota</taxon>
        <taxon>Viridiplantae</taxon>
        <taxon>Streptophyta</taxon>
        <taxon>Embryophyta</taxon>
        <taxon>Tracheophyta</taxon>
        <taxon>Spermatophyta</taxon>
        <taxon>Magnoliopsida</taxon>
        <taxon>eudicotyledons</taxon>
        <taxon>Gunneridae</taxon>
        <taxon>Pentapetalae</taxon>
        <taxon>rosids</taxon>
        <taxon>malvids</taxon>
        <taxon>Malvales</taxon>
        <taxon>Malvaceae</taxon>
        <taxon>Byttnerioideae</taxon>
        <taxon>Herrania</taxon>
    </lineage>
</organism>
<gene>
    <name evidence="3" type="primary">LOC110428905</name>
</gene>
<feature type="compositionally biased region" description="Basic and acidic residues" evidence="1">
    <location>
        <begin position="264"/>
        <end position="289"/>
    </location>
</feature>
<reference evidence="3" key="1">
    <citation type="submission" date="2025-08" db="UniProtKB">
        <authorList>
            <consortium name="RefSeq"/>
        </authorList>
    </citation>
    <scope>IDENTIFICATION</scope>
    <source>
        <tissue evidence="3">Leaf</tissue>
    </source>
</reference>
<accession>A0A6J1BLS4</accession>
<evidence type="ECO:0000313" key="2">
    <source>
        <dbReference type="Proteomes" id="UP000504621"/>
    </source>
</evidence>
<feature type="compositionally biased region" description="Basic and acidic residues" evidence="1">
    <location>
        <begin position="416"/>
        <end position="426"/>
    </location>
</feature>
<feature type="compositionally biased region" description="Basic and acidic residues" evidence="1">
    <location>
        <begin position="307"/>
        <end position="320"/>
    </location>
</feature>
<feature type="compositionally biased region" description="Basic and acidic residues" evidence="1">
    <location>
        <begin position="209"/>
        <end position="231"/>
    </location>
</feature>
<feature type="non-terminal residue" evidence="3">
    <location>
        <position position="451"/>
    </location>
</feature>
<dbReference type="RefSeq" id="XP_021300502.1">
    <property type="nucleotide sequence ID" value="XM_021444827.1"/>
</dbReference>
<keyword evidence="2" id="KW-1185">Reference proteome</keyword>
<dbReference type="Proteomes" id="UP000504621">
    <property type="component" value="Unplaced"/>
</dbReference>
<evidence type="ECO:0000313" key="3">
    <source>
        <dbReference type="RefSeq" id="XP_021300502.1"/>
    </source>
</evidence>
<feature type="compositionally biased region" description="Basic and acidic residues" evidence="1">
    <location>
        <begin position="328"/>
        <end position="354"/>
    </location>
</feature>